<dbReference type="EMBL" id="GBXM01079585">
    <property type="protein sequence ID" value="JAH28992.1"/>
    <property type="molecule type" value="Transcribed_RNA"/>
</dbReference>
<name>A0A0E9RJK6_ANGAN</name>
<reference evidence="1" key="1">
    <citation type="submission" date="2014-11" db="EMBL/GenBank/DDBJ databases">
        <authorList>
            <person name="Amaro Gonzalez C."/>
        </authorList>
    </citation>
    <scope>NUCLEOTIDE SEQUENCE</scope>
</reference>
<organism evidence="1">
    <name type="scientific">Anguilla anguilla</name>
    <name type="common">European freshwater eel</name>
    <name type="synonym">Muraena anguilla</name>
    <dbReference type="NCBI Taxonomy" id="7936"/>
    <lineage>
        <taxon>Eukaryota</taxon>
        <taxon>Metazoa</taxon>
        <taxon>Chordata</taxon>
        <taxon>Craniata</taxon>
        <taxon>Vertebrata</taxon>
        <taxon>Euteleostomi</taxon>
        <taxon>Actinopterygii</taxon>
        <taxon>Neopterygii</taxon>
        <taxon>Teleostei</taxon>
        <taxon>Anguilliformes</taxon>
        <taxon>Anguillidae</taxon>
        <taxon>Anguilla</taxon>
    </lineage>
</organism>
<sequence>MCSEEPPLSGCVTCSNFVQTEGHC</sequence>
<protein>
    <submittedName>
        <fullName evidence="1">Uncharacterized protein</fullName>
    </submittedName>
</protein>
<evidence type="ECO:0000313" key="1">
    <source>
        <dbReference type="EMBL" id="JAH28992.1"/>
    </source>
</evidence>
<dbReference type="AlphaFoldDB" id="A0A0E9RJK6"/>
<accession>A0A0E9RJK6</accession>
<reference evidence="1" key="2">
    <citation type="journal article" date="2015" name="Fish Shellfish Immunol.">
        <title>Early steps in the European eel (Anguilla anguilla)-Vibrio vulnificus interaction in the gills: Role of the RtxA13 toxin.</title>
        <authorList>
            <person name="Callol A."/>
            <person name="Pajuelo D."/>
            <person name="Ebbesson L."/>
            <person name="Teles M."/>
            <person name="MacKenzie S."/>
            <person name="Amaro C."/>
        </authorList>
    </citation>
    <scope>NUCLEOTIDE SEQUENCE</scope>
</reference>
<proteinExistence type="predicted"/>